<accession>A0ABY7QKX8</accession>
<dbReference type="Gene3D" id="1.10.3810.10">
    <property type="entry name" value="Biosynthetic peptidoglycan transglycosylase-like"/>
    <property type="match status" value="1"/>
</dbReference>
<name>A0ABY7QKX8_9FLAO</name>
<evidence type="ECO:0000313" key="3">
    <source>
        <dbReference type="Proteomes" id="UP001210978"/>
    </source>
</evidence>
<dbReference type="InterPro" id="IPR036950">
    <property type="entry name" value="PBP_transglycosylase"/>
</dbReference>
<keyword evidence="3" id="KW-1185">Reference proteome</keyword>
<proteinExistence type="predicted"/>
<dbReference type="Proteomes" id="UP001210978">
    <property type="component" value="Chromosome"/>
</dbReference>
<protein>
    <submittedName>
        <fullName evidence="2">Transglycosylase domain-containing protein</fullName>
    </submittedName>
</protein>
<dbReference type="InterPro" id="IPR023346">
    <property type="entry name" value="Lysozyme-like_dom_sf"/>
</dbReference>
<dbReference type="InterPro" id="IPR001264">
    <property type="entry name" value="Glyco_trans_51"/>
</dbReference>
<gene>
    <name evidence="2" type="ORF">PFY12_15030</name>
</gene>
<reference evidence="2 3" key="1">
    <citation type="submission" date="2023-01" db="EMBL/GenBank/DDBJ databases">
        <title>Complete genome of Chryseobacterium camelliae VAN22-5A.</title>
        <authorList>
            <person name="Zong G."/>
            <person name="Cao G."/>
        </authorList>
    </citation>
    <scope>NUCLEOTIDE SEQUENCE [LARGE SCALE GENOMIC DNA]</scope>
    <source>
        <strain evidence="2 3">VAN22-5A</strain>
    </source>
</reference>
<dbReference type="Pfam" id="PF00912">
    <property type="entry name" value="Transgly"/>
    <property type="match status" value="1"/>
</dbReference>
<dbReference type="EMBL" id="CP115859">
    <property type="protein sequence ID" value="WBV60333.1"/>
    <property type="molecule type" value="Genomic_DNA"/>
</dbReference>
<evidence type="ECO:0000313" key="2">
    <source>
        <dbReference type="EMBL" id="WBV60333.1"/>
    </source>
</evidence>
<feature type="domain" description="Glycosyl transferase family 51" evidence="1">
    <location>
        <begin position="106"/>
        <end position="190"/>
    </location>
</feature>
<sequence>MKYLKRNLLLLLTILVLFILYLEFGGRFILDTTDKRIITFSIRSSKKLPENFTNFYNIIYPNSLSENSWGLISHTILNSRTSRKECPCNQMAYSLFPRIDIKNKTAIDYFLVARYIEHKYNQRDCLNFNFSNFDFLEGRRGIEQVSKSLFNKNVENLSTLEMSEILALYENPVKNNRNRYHEHAETKAQYFNYLYLKNSTR</sequence>
<dbReference type="RefSeq" id="WP_271148667.1">
    <property type="nucleotide sequence ID" value="NZ_CP115859.1"/>
</dbReference>
<dbReference type="SUPFAM" id="SSF53955">
    <property type="entry name" value="Lysozyme-like"/>
    <property type="match status" value="1"/>
</dbReference>
<evidence type="ECO:0000259" key="1">
    <source>
        <dbReference type="Pfam" id="PF00912"/>
    </source>
</evidence>
<organism evidence="2 3">
    <name type="scientific">Chryseobacterium camelliae</name>
    <dbReference type="NCBI Taxonomy" id="1265445"/>
    <lineage>
        <taxon>Bacteria</taxon>
        <taxon>Pseudomonadati</taxon>
        <taxon>Bacteroidota</taxon>
        <taxon>Flavobacteriia</taxon>
        <taxon>Flavobacteriales</taxon>
        <taxon>Weeksellaceae</taxon>
        <taxon>Chryseobacterium group</taxon>
        <taxon>Chryseobacterium</taxon>
    </lineage>
</organism>